<dbReference type="Gene3D" id="6.10.250.1580">
    <property type="match status" value="1"/>
</dbReference>
<dbReference type="CDD" id="cd06503">
    <property type="entry name" value="ATP-synt_Fo_b"/>
    <property type="match status" value="1"/>
</dbReference>
<evidence type="ECO:0000256" key="4">
    <source>
        <dbReference type="ARBA" id="ARBA00022692"/>
    </source>
</evidence>
<evidence type="ECO:0000256" key="14">
    <source>
        <dbReference type="RuleBase" id="RU003848"/>
    </source>
</evidence>
<dbReference type="InterPro" id="IPR002146">
    <property type="entry name" value="ATP_synth_b/b'su_bac/chlpt"/>
</dbReference>
<dbReference type="GO" id="GO:0012505">
    <property type="term" value="C:endomembrane system"/>
    <property type="evidence" value="ECO:0007669"/>
    <property type="project" value="UniProtKB-SubCell"/>
</dbReference>
<sequence length="140" mass="15123">MLDISPVLLLSSGIIFLLVVARLNSCLFKPLLKHMDERAESISKDLEDAKSNGADVDGLLAEANEIISNAKKEAAGIREQAYKEAKDTADAKLASAKADLEAKSSEFAKNLQDETKALKESLVSTMPQFNESLKAKLSSI</sequence>
<dbReference type="GO" id="GO:0046933">
    <property type="term" value="F:proton-transporting ATP synthase activity, rotational mechanism"/>
    <property type="evidence" value="ECO:0007669"/>
    <property type="project" value="UniProtKB-UniRule"/>
</dbReference>
<comment type="function">
    <text evidence="11">Component of the F(0) channel, it forms part of the peripheral stalk, linking F(1) to F(0). The b'-subunit is a diverged and duplicated form of b found in plants and photosynthetic bacteria.</text>
</comment>
<keyword evidence="4 13" id="KW-0812">Transmembrane</keyword>
<dbReference type="GO" id="GO:0046961">
    <property type="term" value="F:proton-transporting ATPase activity, rotational mechanism"/>
    <property type="evidence" value="ECO:0007669"/>
    <property type="project" value="TreeGrafter"/>
</dbReference>
<dbReference type="NCBIfam" id="NF006293">
    <property type="entry name" value="PRK08476.1"/>
    <property type="match status" value="1"/>
</dbReference>
<evidence type="ECO:0000256" key="6">
    <source>
        <dbReference type="ARBA" id="ARBA00022989"/>
    </source>
</evidence>
<gene>
    <name evidence="15" type="primary">atpF'</name>
    <name evidence="13" type="synonym">atpF</name>
    <name evidence="15" type="ORF">APAC_1887</name>
</gene>
<dbReference type="AlphaFoldDB" id="A0A5C2H821"/>
<comment type="function">
    <text evidence="10 13">F(1)F(0) ATP synthase produces ATP from ADP in the presence of a proton or sodium gradient. F-type ATPases consist of two structural domains, F(1) containing the extramembraneous catalytic core and F(0) containing the membrane proton channel, linked together by a central stalk and a peripheral stalk. During catalysis, ATP synthesis in the catalytic domain of F(1) is coupled via a rotary mechanism of the central stalk subunits to proton translocation.</text>
</comment>
<proteinExistence type="inferred from homology"/>
<dbReference type="PANTHER" id="PTHR33445:SF2">
    <property type="entry name" value="ATP SYNTHASE SUBUNIT B', CHLOROPLASTIC"/>
    <property type="match status" value="1"/>
</dbReference>
<comment type="subunit">
    <text evidence="13">F-type ATPases have 2 components, F(1) - the catalytic core - and F(0) - the membrane proton channel. F(1) has five subunits: alpha(3), beta(3), gamma(1), delta(1), epsilon(1). F(0) has three main subunits: a(1), b(2) and c(10-14). The alpha and beta chains form an alternating ring which encloses part of the gamma chain. F(1) is attached to F(0) by a central stalk formed by the gamma and epsilon chains, while a peripheral stalk is formed by the delta and b chains.</text>
</comment>
<evidence type="ECO:0000256" key="11">
    <source>
        <dbReference type="ARBA" id="ARBA00025614"/>
    </source>
</evidence>
<evidence type="ECO:0000313" key="15">
    <source>
        <dbReference type="EMBL" id="QEP34963.1"/>
    </source>
</evidence>
<evidence type="ECO:0000256" key="1">
    <source>
        <dbReference type="ARBA" id="ARBA00005513"/>
    </source>
</evidence>
<comment type="subcellular location">
    <subcellularLocation>
        <location evidence="13">Cell membrane</location>
        <topology evidence="13">Single-pass membrane protein</topology>
    </subcellularLocation>
    <subcellularLocation>
        <location evidence="12">Endomembrane system</location>
        <topology evidence="12">Single-pass membrane protein</topology>
    </subcellularLocation>
</comment>
<dbReference type="PANTHER" id="PTHR33445">
    <property type="entry name" value="ATP SYNTHASE SUBUNIT B', CHLOROPLASTIC"/>
    <property type="match status" value="1"/>
</dbReference>
<keyword evidence="9 13" id="KW-0066">ATP synthesis</keyword>
<evidence type="ECO:0000256" key="12">
    <source>
        <dbReference type="ARBA" id="ARBA00037847"/>
    </source>
</evidence>
<dbReference type="RefSeq" id="WP_130233875.1">
    <property type="nucleotide sequence ID" value="NZ_BMEF01000018.1"/>
</dbReference>
<dbReference type="OrthoDB" id="5334261at2"/>
<evidence type="ECO:0000256" key="3">
    <source>
        <dbReference type="ARBA" id="ARBA00022547"/>
    </source>
</evidence>
<evidence type="ECO:0000256" key="8">
    <source>
        <dbReference type="ARBA" id="ARBA00023136"/>
    </source>
</evidence>
<dbReference type="GO" id="GO:0005886">
    <property type="term" value="C:plasma membrane"/>
    <property type="evidence" value="ECO:0007669"/>
    <property type="project" value="UniProtKB-SubCell"/>
</dbReference>
<evidence type="ECO:0000256" key="13">
    <source>
        <dbReference type="HAMAP-Rule" id="MF_01398"/>
    </source>
</evidence>
<evidence type="ECO:0000256" key="5">
    <source>
        <dbReference type="ARBA" id="ARBA00022781"/>
    </source>
</evidence>
<dbReference type="InterPro" id="IPR050059">
    <property type="entry name" value="ATP_synthase_B_chain"/>
</dbReference>
<dbReference type="SUPFAM" id="SSF58113">
    <property type="entry name" value="Apolipoprotein A-I"/>
    <property type="match status" value="1"/>
</dbReference>
<evidence type="ECO:0000256" key="2">
    <source>
        <dbReference type="ARBA" id="ARBA00022448"/>
    </source>
</evidence>
<evidence type="ECO:0000256" key="9">
    <source>
        <dbReference type="ARBA" id="ARBA00023310"/>
    </source>
</evidence>
<dbReference type="Pfam" id="PF00430">
    <property type="entry name" value="ATP-synt_B"/>
    <property type="match status" value="1"/>
</dbReference>
<dbReference type="EMBL" id="CP035928">
    <property type="protein sequence ID" value="QEP34963.1"/>
    <property type="molecule type" value="Genomic_DNA"/>
</dbReference>
<evidence type="ECO:0000313" key="16">
    <source>
        <dbReference type="Proteomes" id="UP000322726"/>
    </source>
</evidence>
<dbReference type="Proteomes" id="UP000322726">
    <property type="component" value="Chromosome"/>
</dbReference>
<accession>A0A5C2H821</accession>
<reference evidence="15" key="1">
    <citation type="submission" date="2019-09" db="EMBL/GenBank/DDBJ databases">
        <title>Complete genome sequencing of four Arcobacter species reveals a diverse suite of mobile elements.</title>
        <authorList>
            <person name="Miller W.G."/>
            <person name="Yee E."/>
            <person name="Bono J.L."/>
        </authorList>
    </citation>
    <scope>NUCLEOTIDE SEQUENCE [LARGE SCALE GENOMIC DNA]</scope>
    <source>
        <strain evidence="15">LMG 26638</strain>
    </source>
</reference>
<keyword evidence="6 13" id="KW-1133">Transmembrane helix</keyword>
<dbReference type="GO" id="GO:0045259">
    <property type="term" value="C:proton-transporting ATP synthase complex"/>
    <property type="evidence" value="ECO:0007669"/>
    <property type="project" value="UniProtKB-KW"/>
</dbReference>
<keyword evidence="2 13" id="KW-0813">Transport</keyword>
<keyword evidence="8 13" id="KW-0472">Membrane</keyword>
<evidence type="ECO:0000256" key="7">
    <source>
        <dbReference type="ARBA" id="ARBA00023065"/>
    </source>
</evidence>
<dbReference type="KEGG" id="apai:APAC_1887"/>
<keyword evidence="13" id="KW-1003">Cell membrane</keyword>
<organism evidence="15 16">
    <name type="scientific">Malaciobacter pacificus</name>
    <dbReference type="NCBI Taxonomy" id="1080223"/>
    <lineage>
        <taxon>Bacteria</taxon>
        <taxon>Pseudomonadati</taxon>
        <taxon>Campylobacterota</taxon>
        <taxon>Epsilonproteobacteria</taxon>
        <taxon>Campylobacterales</taxon>
        <taxon>Arcobacteraceae</taxon>
        <taxon>Malaciobacter</taxon>
    </lineage>
</organism>
<keyword evidence="7 13" id="KW-0406">Ion transport</keyword>
<dbReference type="HAMAP" id="MF_01398">
    <property type="entry name" value="ATP_synth_b_bprime"/>
    <property type="match status" value="1"/>
</dbReference>
<comment type="similarity">
    <text evidence="1 13 14">Belongs to the ATPase B chain family.</text>
</comment>
<keyword evidence="16" id="KW-1185">Reference proteome</keyword>
<evidence type="ECO:0000256" key="10">
    <source>
        <dbReference type="ARBA" id="ARBA00025198"/>
    </source>
</evidence>
<reference evidence="15" key="2">
    <citation type="submission" date="2019-09" db="EMBL/GenBank/DDBJ databases">
        <title>Taxonomic note: a critical rebuttal of the proposed division of the genus Arcobacter into six genera, emended descriptions of Arcobacter anaerophilus and the genus Arcobacter, and an assessment of genus-level boundaries for Epsilonproteobacteria using in silico genomic comparator tools.</title>
        <authorList>
            <person name="On S.L.W."/>
            <person name="Miller W.G."/>
            <person name="Biggs P."/>
            <person name="Cornelius A."/>
            <person name="Vandamme P."/>
        </authorList>
    </citation>
    <scope>NUCLEOTIDE SEQUENCE [LARGE SCALE GENOMIC DNA]</scope>
    <source>
        <strain evidence="15">LMG 26638</strain>
    </source>
</reference>
<name>A0A5C2H821_9BACT</name>
<protein>
    <recommendedName>
        <fullName evidence="13">ATP synthase subunit b</fullName>
    </recommendedName>
    <alternativeName>
        <fullName evidence="13">ATP synthase F(0) sector subunit b</fullName>
    </alternativeName>
    <alternativeName>
        <fullName evidence="13">ATPase subunit I</fullName>
    </alternativeName>
    <alternativeName>
        <fullName evidence="13">F-type ATPase subunit b</fullName>
        <shortName evidence="13">F-ATPase subunit b</shortName>
    </alternativeName>
</protein>
<keyword evidence="3 13" id="KW-0138">CF(0)</keyword>
<keyword evidence="5 13" id="KW-0375">Hydrogen ion transport</keyword>